<dbReference type="GO" id="GO:0005886">
    <property type="term" value="C:plasma membrane"/>
    <property type="evidence" value="ECO:0007669"/>
    <property type="project" value="UniProtKB-SubCell"/>
</dbReference>
<dbReference type="CDD" id="cd11267">
    <property type="entry name" value="Sema_6B"/>
    <property type="match status" value="1"/>
</dbReference>
<gene>
    <name evidence="16" type="ORF">CCH79_00005180</name>
</gene>
<accession>A0A315VQN5</accession>
<feature type="region of interest" description="Disordered" evidence="14">
    <location>
        <begin position="1"/>
        <end position="45"/>
    </location>
</feature>
<comment type="caution">
    <text evidence="16">The sequence shown here is derived from an EMBL/GenBank/DDBJ whole genome shotgun (WGS) entry which is preliminary data.</text>
</comment>
<dbReference type="PANTHER" id="PTHR11036">
    <property type="entry name" value="SEMAPHORIN"/>
    <property type="match status" value="1"/>
</dbReference>
<dbReference type="Gene3D" id="3.30.1680.10">
    <property type="entry name" value="ligand-binding face of the semaphorins, domain 2"/>
    <property type="match status" value="1"/>
</dbReference>
<evidence type="ECO:0000256" key="5">
    <source>
        <dbReference type="ARBA" id="ARBA00022692"/>
    </source>
</evidence>
<comment type="caution">
    <text evidence="13">Lacks conserved residue(s) required for the propagation of feature annotation.</text>
</comment>
<dbReference type="FunFam" id="2.130.10.10:FF:000028">
    <property type="entry name" value="semaphorin-6A isoform X1"/>
    <property type="match status" value="1"/>
</dbReference>
<evidence type="ECO:0000256" key="1">
    <source>
        <dbReference type="ARBA" id="ARBA00004251"/>
    </source>
</evidence>
<evidence type="ECO:0000256" key="14">
    <source>
        <dbReference type="SAM" id="MobiDB-lite"/>
    </source>
</evidence>
<evidence type="ECO:0000256" key="6">
    <source>
        <dbReference type="ARBA" id="ARBA00022729"/>
    </source>
</evidence>
<keyword evidence="10" id="KW-0472">Membrane</keyword>
<dbReference type="GO" id="GO:0030215">
    <property type="term" value="F:semaphorin receptor binding"/>
    <property type="evidence" value="ECO:0007669"/>
    <property type="project" value="InterPro"/>
</dbReference>
<feature type="compositionally biased region" description="Acidic residues" evidence="14">
    <location>
        <begin position="96"/>
        <end position="110"/>
    </location>
</feature>
<keyword evidence="11" id="KW-1015">Disulfide bond</keyword>
<keyword evidence="6" id="KW-0732">Signal</keyword>
<evidence type="ECO:0000313" key="16">
    <source>
        <dbReference type="EMBL" id="PWA25471.1"/>
    </source>
</evidence>
<dbReference type="SUPFAM" id="SSF101912">
    <property type="entry name" value="Sema domain"/>
    <property type="match status" value="1"/>
</dbReference>
<dbReference type="GO" id="GO:0045499">
    <property type="term" value="F:chemorepellent activity"/>
    <property type="evidence" value="ECO:0007669"/>
    <property type="project" value="TreeGrafter"/>
</dbReference>
<dbReference type="InterPro" id="IPR036352">
    <property type="entry name" value="Semap_dom_sf"/>
</dbReference>
<dbReference type="EMBL" id="NHOQ01001318">
    <property type="protein sequence ID" value="PWA25471.1"/>
    <property type="molecule type" value="Genomic_DNA"/>
</dbReference>
<feature type="region of interest" description="Disordered" evidence="14">
    <location>
        <begin position="844"/>
        <end position="874"/>
    </location>
</feature>
<keyword evidence="5" id="KW-0812">Transmembrane</keyword>
<keyword evidence="12" id="KW-0325">Glycoprotein</keyword>
<keyword evidence="17" id="KW-1185">Reference proteome</keyword>
<evidence type="ECO:0000256" key="7">
    <source>
        <dbReference type="ARBA" id="ARBA00022782"/>
    </source>
</evidence>
<comment type="similarity">
    <text evidence="2">Belongs to the semaphorin family.</text>
</comment>
<dbReference type="InterPro" id="IPR001627">
    <property type="entry name" value="Semap_dom"/>
</dbReference>
<feature type="region of interest" description="Disordered" evidence="14">
    <location>
        <begin position="930"/>
        <end position="962"/>
    </location>
</feature>
<dbReference type="InterPro" id="IPR015943">
    <property type="entry name" value="WD40/YVTN_repeat-like_dom_sf"/>
</dbReference>
<feature type="compositionally biased region" description="Basic and acidic residues" evidence="14">
    <location>
        <begin position="10"/>
        <end position="24"/>
    </location>
</feature>
<sequence>MAQKALSEPAPRERGCRQPSERLQPHRQPCEQVLSPPHSGHREQQVQPLFPSAPRFETHMCACDEEGGPTLLTFASAATEHLSLALLLVSTGSSDASEEEEEEEEETDEEAYVKPAISRLQFPLKCPLSIVSGPHHLADVYKQLVSQRYGKSVLLAAQCMCAAAMATVAPPLALLLLLLQLADGSFPEEPGPLSYVPVEVVRRYPVFLGRAHRSALRQELHIQTVLQVNRTLYIGARDDLYRVELDNMAGEEMFYSKKRTWESNKNDIRVCRMKGKHEGECRNFIKVLLSQHDGLFVCGTNAFNPLCANYTRDTLEMAGEPVSGMARCPYDPRHANVALFADGSLFTGTVTDFLAIDAVIYRSLGDSPALRTVKHDSKWFREPYFVSAMEWGPHIYFFFREMAMEFHHLEKVVVSRVARVCKSDLGGSQRVLEKQWTTFLKARLNCSIPGDSHFYFNLLHATSNIIHMQGRDVILGLFSTPPNSIPGSAVCVFDMQQLAHVFEGRFKEQKSPESIWTPVPDEAVPKPRPGGCAVQGSRFSTSTTLPDEVLNFVKTHPLMDETVPLLGQRPWVVKTMGRYQLTAMVVDTEAGPHKNRTVLFLGSTRGTILKFLMISGGDSVSHSSVFLEEVEGFNPEKCGEDSPQARQLLSLTLDRTSHTLLLAFPSCLVRVPTSRCHLHARCMKSCLASRDPYCGWTRGSTCSFLRPGTRIPFQQDVEYGNTTSHLVDCDGILQQSLVIEPESLVSLNLLVASAVSAFTIGAALSGLAVCWIMAHKPANRRHGGSSQSSIQRRERGLLSNSGGMAGSVLSVTRQGGGERSCSQGGETLFVMPNGWVKSGELDPGFLPTPEHTPQQKRRGLRLSDSNSGGWDTSQTYLGGGSVGLGSPCRMPPSVYLTTRLFQQGGGGRHGGEGRGNDTPRQHYVCLSKQEKGGKGTPRAPVRKSAGEYVYPMTPQDSPERRRVVSAPSAPAEYSEPLPLRWPAPEGYILSSHGMIPVPLPPPTMPPPGGQAYMSQQHTPGLSRALLRGALERGELGELVDLSQLMSKKNCSDRTQAGQ</sequence>
<evidence type="ECO:0000313" key="17">
    <source>
        <dbReference type="Proteomes" id="UP000250572"/>
    </source>
</evidence>
<evidence type="ECO:0000256" key="3">
    <source>
        <dbReference type="ARBA" id="ARBA00022473"/>
    </source>
</evidence>
<keyword evidence="3" id="KW-0217">Developmental protein</keyword>
<evidence type="ECO:0000256" key="10">
    <source>
        <dbReference type="ARBA" id="ARBA00023136"/>
    </source>
</evidence>
<keyword evidence="9" id="KW-1133">Transmembrane helix</keyword>
<evidence type="ECO:0000256" key="8">
    <source>
        <dbReference type="ARBA" id="ARBA00022902"/>
    </source>
</evidence>
<evidence type="ECO:0000256" key="11">
    <source>
        <dbReference type="ARBA" id="ARBA00023157"/>
    </source>
</evidence>
<evidence type="ECO:0000256" key="9">
    <source>
        <dbReference type="ARBA" id="ARBA00022989"/>
    </source>
</evidence>
<keyword evidence="7" id="KW-0221">Differentiation</keyword>
<dbReference type="Gene3D" id="2.130.10.10">
    <property type="entry name" value="YVTN repeat-like/Quinoprotein amine dehydrogenase"/>
    <property type="match status" value="1"/>
</dbReference>
<evidence type="ECO:0000256" key="13">
    <source>
        <dbReference type="PROSITE-ProRule" id="PRU00352"/>
    </source>
</evidence>
<evidence type="ECO:0000259" key="15">
    <source>
        <dbReference type="PROSITE" id="PS51004"/>
    </source>
</evidence>
<comment type="subcellular location">
    <subcellularLocation>
        <location evidence="1">Cell membrane</location>
        <topology evidence="1">Single-pass type I membrane protein</topology>
    </subcellularLocation>
</comment>
<dbReference type="STRING" id="33528.ENSGAFP00000012158"/>
<feature type="domain" description="Sema" evidence="15">
    <location>
        <begin position="190"/>
        <end position="673"/>
    </location>
</feature>
<feature type="compositionally biased region" description="Polar residues" evidence="14">
    <location>
        <begin position="863"/>
        <end position="874"/>
    </location>
</feature>
<feature type="region of interest" description="Disordered" evidence="14">
    <location>
        <begin position="92"/>
        <end position="112"/>
    </location>
</feature>
<keyword evidence="4" id="KW-1003">Cell membrane</keyword>
<dbReference type="GO" id="GO:0007411">
    <property type="term" value="P:axon guidance"/>
    <property type="evidence" value="ECO:0007669"/>
    <property type="project" value="TreeGrafter"/>
</dbReference>
<evidence type="ECO:0000256" key="4">
    <source>
        <dbReference type="ARBA" id="ARBA00022475"/>
    </source>
</evidence>
<name>A0A315VQN5_GAMAF</name>
<evidence type="ECO:0000256" key="12">
    <source>
        <dbReference type="ARBA" id="ARBA00023180"/>
    </source>
</evidence>
<dbReference type="AlphaFoldDB" id="A0A315VQN5"/>
<dbReference type="GO" id="GO:0001755">
    <property type="term" value="P:neural crest cell migration"/>
    <property type="evidence" value="ECO:0007669"/>
    <property type="project" value="TreeGrafter"/>
</dbReference>
<evidence type="ECO:0000256" key="2">
    <source>
        <dbReference type="ARBA" id="ARBA00009492"/>
    </source>
</evidence>
<dbReference type="SUPFAM" id="SSF103575">
    <property type="entry name" value="Plexin repeat"/>
    <property type="match status" value="1"/>
</dbReference>
<dbReference type="Proteomes" id="UP000250572">
    <property type="component" value="Unassembled WGS sequence"/>
</dbReference>
<proteinExistence type="inferred from homology"/>
<dbReference type="PANTHER" id="PTHR11036:SF130">
    <property type="entry name" value="SEMA DOMAIN, TRANSMEMBRANE DOMAIN (TM), AND CYTOPLASMIC DOMAIN, (SEMAPHORIN) 6BA"/>
    <property type="match status" value="1"/>
</dbReference>
<dbReference type="Pfam" id="PF01403">
    <property type="entry name" value="Sema"/>
    <property type="match status" value="1"/>
</dbReference>
<dbReference type="GO" id="GO:0071526">
    <property type="term" value="P:semaphorin-plexin signaling pathway"/>
    <property type="evidence" value="ECO:0007669"/>
    <property type="project" value="TreeGrafter"/>
</dbReference>
<dbReference type="InterPro" id="IPR027231">
    <property type="entry name" value="Semaphorin"/>
</dbReference>
<dbReference type="GO" id="GO:0030335">
    <property type="term" value="P:positive regulation of cell migration"/>
    <property type="evidence" value="ECO:0007669"/>
    <property type="project" value="TreeGrafter"/>
</dbReference>
<dbReference type="PROSITE" id="PS51004">
    <property type="entry name" value="SEMA"/>
    <property type="match status" value="1"/>
</dbReference>
<organism evidence="16 17">
    <name type="scientific">Gambusia affinis</name>
    <name type="common">Western mosquitofish</name>
    <name type="synonym">Heterandria affinis</name>
    <dbReference type="NCBI Taxonomy" id="33528"/>
    <lineage>
        <taxon>Eukaryota</taxon>
        <taxon>Metazoa</taxon>
        <taxon>Chordata</taxon>
        <taxon>Craniata</taxon>
        <taxon>Vertebrata</taxon>
        <taxon>Euteleostomi</taxon>
        <taxon>Actinopterygii</taxon>
        <taxon>Neopterygii</taxon>
        <taxon>Teleostei</taxon>
        <taxon>Neoteleostei</taxon>
        <taxon>Acanthomorphata</taxon>
        <taxon>Ovalentaria</taxon>
        <taxon>Atherinomorphae</taxon>
        <taxon>Cyprinodontiformes</taxon>
        <taxon>Poeciliidae</taxon>
        <taxon>Poeciliinae</taxon>
        <taxon>Gambusia</taxon>
    </lineage>
</organism>
<keyword evidence="8" id="KW-0524">Neurogenesis</keyword>
<reference evidence="16 17" key="1">
    <citation type="journal article" date="2018" name="G3 (Bethesda)">
        <title>A High-Quality Reference Genome for the Invasive Mosquitofish Gambusia affinis Using a Chicago Library.</title>
        <authorList>
            <person name="Hoffberg S.L."/>
            <person name="Troendle N.J."/>
            <person name="Glenn T.C."/>
            <person name="Mahmud O."/>
            <person name="Louha S."/>
            <person name="Chalopin D."/>
            <person name="Bennetzen J.L."/>
            <person name="Mauricio R."/>
        </authorList>
    </citation>
    <scope>NUCLEOTIDE SEQUENCE [LARGE SCALE GENOMIC DNA]</scope>
    <source>
        <strain evidence="16">NE01/NJP1002.9</strain>
        <tissue evidence="16">Muscle</tissue>
    </source>
</reference>
<dbReference type="SMART" id="SM00630">
    <property type="entry name" value="Sema"/>
    <property type="match status" value="1"/>
</dbReference>
<protein>
    <recommendedName>
        <fullName evidence="15">Sema domain-containing protein</fullName>
    </recommendedName>
</protein>